<evidence type="ECO:0000313" key="9">
    <source>
        <dbReference type="EMBL" id="TFK18988.1"/>
    </source>
</evidence>
<feature type="repeat" description="WD" evidence="4">
    <location>
        <begin position="125"/>
        <end position="159"/>
    </location>
</feature>
<feature type="coiled-coil region" evidence="6">
    <location>
        <begin position="440"/>
        <end position="467"/>
    </location>
</feature>
<organism evidence="9 10">
    <name type="scientific">Coprinopsis marcescibilis</name>
    <name type="common">Agaric fungus</name>
    <name type="synonym">Psathyrella marcescibilis</name>
    <dbReference type="NCBI Taxonomy" id="230819"/>
    <lineage>
        <taxon>Eukaryota</taxon>
        <taxon>Fungi</taxon>
        <taxon>Dikarya</taxon>
        <taxon>Basidiomycota</taxon>
        <taxon>Agaricomycotina</taxon>
        <taxon>Agaricomycetes</taxon>
        <taxon>Agaricomycetidae</taxon>
        <taxon>Agaricales</taxon>
        <taxon>Agaricineae</taxon>
        <taxon>Psathyrellaceae</taxon>
        <taxon>Coprinopsis</taxon>
    </lineage>
</organism>
<comment type="similarity">
    <text evidence="1 5">Belongs to the WD repeat IPI3/WDR18 family.</text>
</comment>
<dbReference type="PROSITE" id="PS50294">
    <property type="entry name" value="WD_REPEATS_REGION"/>
    <property type="match status" value="1"/>
</dbReference>
<dbReference type="InterPro" id="IPR049546">
    <property type="entry name" value="WDR54_beta_prop"/>
</dbReference>
<keyword evidence="3" id="KW-0677">Repeat</keyword>
<evidence type="ECO:0000256" key="5">
    <source>
        <dbReference type="RuleBase" id="RU369067"/>
    </source>
</evidence>
<dbReference type="GO" id="GO:0006364">
    <property type="term" value="P:rRNA processing"/>
    <property type="evidence" value="ECO:0007669"/>
    <property type="project" value="UniProtKB-UniRule"/>
</dbReference>
<dbReference type="GO" id="GO:0006261">
    <property type="term" value="P:DNA-templated DNA replication"/>
    <property type="evidence" value="ECO:0007669"/>
    <property type="project" value="TreeGrafter"/>
</dbReference>
<dbReference type="PANTHER" id="PTHR18763:SF0">
    <property type="entry name" value="WD REPEAT-CONTAINING PROTEIN 18"/>
    <property type="match status" value="1"/>
</dbReference>
<dbReference type="SMART" id="SM00320">
    <property type="entry name" value="WD40"/>
    <property type="match status" value="5"/>
</dbReference>
<keyword evidence="5" id="KW-0539">Nucleus</keyword>
<dbReference type="InterPro" id="IPR036322">
    <property type="entry name" value="WD40_repeat_dom_sf"/>
</dbReference>
<reference evidence="9 10" key="1">
    <citation type="journal article" date="2019" name="Nat. Ecol. Evol.">
        <title>Megaphylogeny resolves global patterns of mushroom evolution.</title>
        <authorList>
            <person name="Varga T."/>
            <person name="Krizsan K."/>
            <person name="Foldi C."/>
            <person name="Dima B."/>
            <person name="Sanchez-Garcia M."/>
            <person name="Sanchez-Ramirez S."/>
            <person name="Szollosi G.J."/>
            <person name="Szarkandi J.G."/>
            <person name="Papp V."/>
            <person name="Albert L."/>
            <person name="Andreopoulos W."/>
            <person name="Angelini C."/>
            <person name="Antonin V."/>
            <person name="Barry K.W."/>
            <person name="Bougher N.L."/>
            <person name="Buchanan P."/>
            <person name="Buyck B."/>
            <person name="Bense V."/>
            <person name="Catcheside P."/>
            <person name="Chovatia M."/>
            <person name="Cooper J."/>
            <person name="Damon W."/>
            <person name="Desjardin D."/>
            <person name="Finy P."/>
            <person name="Geml J."/>
            <person name="Haridas S."/>
            <person name="Hughes K."/>
            <person name="Justo A."/>
            <person name="Karasinski D."/>
            <person name="Kautmanova I."/>
            <person name="Kiss B."/>
            <person name="Kocsube S."/>
            <person name="Kotiranta H."/>
            <person name="LaButti K.M."/>
            <person name="Lechner B.E."/>
            <person name="Liimatainen K."/>
            <person name="Lipzen A."/>
            <person name="Lukacs Z."/>
            <person name="Mihaltcheva S."/>
            <person name="Morgado L.N."/>
            <person name="Niskanen T."/>
            <person name="Noordeloos M.E."/>
            <person name="Ohm R.A."/>
            <person name="Ortiz-Santana B."/>
            <person name="Ovrebo C."/>
            <person name="Racz N."/>
            <person name="Riley R."/>
            <person name="Savchenko A."/>
            <person name="Shiryaev A."/>
            <person name="Soop K."/>
            <person name="Spirin V."/>
            <person name="Szebenyi C."/>
            <person name="Tomsovsky M."/>
            <person name="Tulloss R.E."/>
            <person name="Uehling J."/>
            <person name="Grigoriev I.V."/>
            <person name="Vagvolgyi C."/>
            <person name="Papp T."/>
            <person name="Martin F.M."/>
            <person name="Miettinen O."/>
            <person name="Hibbett D.S."/>
            <person name="Nagy L.G."/>
        </authorList>
    </citation>
    <scope>NUCLEOTIDE SEQUENCE [LARGE SCALE GENOMIC DNA]</scope>
    <source>
        <strain evidence="9 10">CBS 121175</strain>
    </source>
</reference>
<keyword evidence="10" id="KW-1185">Reference proteome</keyword>
<evidence type="ECO:0000256" key="1">
    <source>
        <dbReference type="ARBA" id="ARBA00010143"/>
    </source>
</evidence>
<comment type="subunit">
    <text evidence="5">Component of the RIX1 complex, composed of IPI1, RIX1/IPI2 and IPI3 in a 1:2:2 stoichiometry. The complex interacts (via RIX1) with MDN1 (via its hexameric AAA ATPase ring) and the pre-60S ribosome particles.</text>
</comment>
<proteinExistence type="inferred from homology"/>
<evidence type="ECO:0000256" key="6">
    <source>
        <dbReference type="SAM" id="Coils"/>
    </source>
</evidence>
<dbReference type="PANTHER" id="PTHR18763">
    <property type="entry name" value="WD-REPEAT PROTEIN 18"/>
    <property type="match status" value="1"/>
</dbReference>
<sequence length="504" mass="55080">MQLQEVILCSASSQQHNAGLGAITIHDIQTGATLASFKQTNAASRSVAVLESTSVQGGVILAAQTDKTVLNVYNFQKDQLALKIILPEKLSCIAFDKVGNFCAAGTAQGRVYLWETSSGILFNCWDAHYRQVNVLRFTSDGAALLSGGDDSAVSVWSVSRLLNNEQQVELPTPYYTLSDHTLPITDIVCGIGAFPNCRVLTSSVDHSVKVWDLATKTLLSTFEFPQSMSLLAWDITERFFFAASEKGSVYKINLFRQKAGVSGQASAAVGGSGANDVMRIENDIIEAQKKRLIQVGQPIGSMTLSLASNLLLLGTVEGQILIYDVASQQHVRSFTAQKGLSVSYITTMMKPPDLIGHVNLDFRVGSSADLKDTIPVKPIVAFNRVRDAKARDAHEVLIMTKNRTSNPIDYCNFYESDEFLAEHSSFVQPIMSPESSKSSVASLQTRIQDLEAETERLRKQLGQAKGVNDAMWDTVVQQLVTQNKNGTDDDKSEQPSRKRGRVTT</sequence>
<keyword evidence="2 4" id="KW-0853">WD repeat</keyword>
<dbReference type="GO" id="GO:0005656">
    <property type="term" value="C:nuclear pre-replicative complex"/>
    <property type="evidence" value="ECO:0007669"/>
    <property type="project" value="TreeGrafter"/>
</dbReference>
<evidence type="ECO:0000256" key="4">
    <source>
        <dbReference type="PROSITE-ProRule" id="PRU00221"/>
    </source>
</evidence>
<evidence type="ECO:0000256" key="2">
    <source>
        <dbReference type="ARBA" id="ARBA00022574"/>
    </source>
</evidence>
<dbReference type="PROSITE" id="PS50082">
    <property type="entry name" value="WD_REPEATS_2"/>
    <property type="match status" value="2"/>
</dbReference>
<evidence type="ECO:0000313" key="10">
    <source>
        <dbReference type="Proteomes" id="UP000307440"/>
    </source>
</evidence>
<dbReference type="AlphaFoldDB" id="A0A5C3KT54"/>
<keyword evidence="6" id="KW-0175">Coiled coil</keyword>
<dbReference type="STRING" id="230819.A0A5C3KT54"/>
<dbReference type="Proteomes" id="UP000307440">
    <property type="component" value="Unassembled WGS sequence"/>
</dbReference>
<dbReference type="Gene3D" id="2.130.10.10">
    <property type="entry name" value="YVTN repeat-like/Quinoprotein amine dehydrogenase"/>
    <property type="match status" value="1"/>
</dbReference>
<dbReference type="GO" id="GO:0120330">
    <property type="term" value="C:rixosome complex"/>
    <property type="evidence" value="ECO:0007669"/>
    <property type="project" value="UniProtKB-UniRule"/>
</dbReference>
<feature type="domain" description="WD repeat-containing protein 54 beta-propeller" evidence="8">
    <location>
        <begin position="66"/>
        <end position="161"/>
    </location>
</feature>
<feature type="repeat" description="WD" evidence="4">
    <location>
        <begin position="199"/>
        <end position="221"/>
    </location>
</feature>
<name>A0A5C3KT54_COPMA</name>
<dbReference type="Pfam" id="PF21031">
    <property type="entry name" value="WDR54"/>
    <property type="match status" value="1"/>
</dbReference>
<dbReference type="InterPro" id="IPR045227">
    <property type="entry name" value="WDR18/Ipi3/RID3"/>
</dbReference>
<evidence type="ECO:0000256" key="7">
    <source>
        <dbReference type="SAM" id="MobiDB-lite"/>
    </source>
</evidence>
<keyword evidence="5" id="KW-0698">rRNA processing</keyword>
<dbReference type="InterPro" id="IPR001680">
    <property type="entry name" value="WD40_rpt"/>
</dbReference>
<feature type="compositionally biased region" description="Basic and acidic residues" evidence="7">
    <location>
        <begin position="486"/>
        <end position="496"/>
    </location>
</feature>
<feature type="region of interest" description="Disordered" evidence="7">
    <location>
        <begin position="478"/>
        <end position="504"/>
    </location>
</feature>
<dbReference type="InterPro" id="IPR015943">
    <property type="entry name" value="WD40/YVTN_repeat-like_dom_sf"/>
</dbReference>
<dbReference type="OrthoDB" id="756370at2759"/>
<accession>A0A5C3KT54</accession>
<dbReference type="Pfam" id="PF00400">
    <property type="entry name" value="WD40"/>
    <property type="match status" value="1"/>
</dbReference>
<evidence type="ECO:0000259" key="8">
    <source>
        <dbReference type="Pfam" id="PF21031"/>
    </source>
</evidence>
<dbReference type="SUPFAM" id="SSF50978">
    <property type="entry name" value="WD40 repeat-like"/>
    <property type="match status" value="1"/>
</dbReference>
<dbReference type="EMBL" id="ML210366">
    <property type="protein sequence ID" value="TFK18988.1"/>
    <property type="molecule type" value="Genomic_DNA"/>
</dbReference>
<evidence type="ECO:0000256" key="3">
    <source>
        <dbReference type="ARBA" id="ARBA00022737"/>
    </source>
</evidence>
<protein>
    <recommendedName>
        <fullName evidence="5">Pre-rRNA-processing protein IPI3</fullName>
    </recommendedName>
</protein>
<comment type="subcellular location">
    <subcellularLocation>
        <location evidence="5">Nucleus</location>
    </subcellularLocation>
</comment>
<gene>
    <name evidence="9" type="ORF">FA15DRAFT_627341</name>
</gene>
<comment type="function">
    <text evidence="5">Component of the RIX1 complex required for processing of ITS2 sequences from 35S pre-rRNA.</text>
</comment>